<name>A0A249N0V5_SPHXE</name>
<organism evidence="2 3">
    <name type="scientific">Sphingobium xenophagum</name>
    <dbReference type="NCBI Taxonomy" id="121428"/>
    <lineage>
        <taxon>Bacteria</taxon>
        <taxon>Pseudomonadati</taxon>
        <taxon>Pseudomonadota</taxon>
        <taxon>Alphaproteobacteria</taxon>
        <taxon>Sphingomonadales</taxon>
        <taxon>Sphingomonadaceae</taxon>
        <taxon>Sphingobium</taxon>
    </lineage>
</organism>
<dbReference type="SUPFAM" id="SSF53448">
    <property type="entry name" value="Nucleotide-diphospho-sugar transferases"/>
    <property type="match status" value="1"/>
</dbReference>
<dbReference type="InterPro" id="IPR029044">
    <property type="entry name" value="Nucleotide-diphossugar_trans"/>
</dbReference>
<accession>A0A249N0V5</accession>
<evidence type="ECO:0000313" key="3">
    <source>
        <dbReference type="Proteomes" id="UP000217141"/>
    </source>
</evidence>
<geneLocation type="plasmid" evidence="2 3">
    <name>p5</name>
</geneLocation>
<dbReference type="Proteomes" id="UP000217141">
    <property type="component" value="Plasmid p5"/>
</dbReference>
<dbReference type="EMBL" id="CP022751">
    <property type="protein sequence ID" value="ASY47186.1"/>
    <property type="molecule type" value="Genomic_DNA"/>
</dbReference>
<evidence type="ECO:0000259" key="1">
    <source>
        <dbReference type="Pfam" id="PF00535"/>
    </source>
</evidence>
<dbReference type="PANTHER" id="PTHR43179:SF7">
    <property type="entry name" value="RHAMNOSYLTRANSFERASE WBBL"/>
    <property type="match status" value="1"/>
</dbReference>
<dbReference type="GO" id="GO:0016740">
    <property type="term" value="F:transferase activity"/>
    <property type="evidence" value="ECO:0007669"/>
    <property type="project" value="UniProtKB-KW"/>
</dbReference>
<sequence>MEARRSEEYGARVRHAGLALAVHADAFRAAPRAYLAACWWWLKRKRVRARAQFATLLGTSPRAYALWALRRTRAERRQTKEGDRAAEAGVPPIVALVDAGADESGLNTTLRSLAGEGIEALVIGRQGPADALIDWSAGCWAMPITAGDSVATGTASAYRRAVTEAGEDVRLIYADDDQIDRWGRFGTPHFKPDWNSELFRHFDYLTGACILRLGKDDLAAAKAGDWARQLVARVAGQGRPVHLREMLHHRCVRAAPIIPAPITTFAQDLPPVSVIVPTRNHVDLLRTCVEGVATTDYPDIELIIVDNDSDDPETLDYLNAVGGTMPGLRVKILRHAGAFNYSAINNRAAKVAHGRLLCLLNNDIEMTEPRWLATMVLQALRPDVGAVGARLLYPDGRVQHAGVVIGMGNAAGHAHRFLAPIEEGYFYRHALPQFTSAVTAACLLVQRERFFAVGGFNERDFAVAFNDVDLCLRLNQRGWQSFYEPRATLIHHESVSRGLDRDPVGAARFAGELAALQRLWRTDSVTDPFSHPELSRVTERFTIAM</sequence>
<evidence type="ECO:0000313" key="2">
    <source>
        <dbReference type="EMBL" id="ASY47186.1"/>
    </source>
</evidence>
<proteinExistence type="predicted"/>
<keyword evidence="2" id="KW-0614">Plasmid</keyword>
<dbReference type="Pfam" id="PF00535">
    <property type="entry name" value="Glycos_transf_2"/>
    <property type="match status" value="1"/>
</dbReference>
<dbReference type="AlphaFoldDB" id="A0A249N0V5"/>
<feature type="domain" description="Glycosyltransferase 2-like" evidence="1">
    <location>
        <begin position="273"/>
        <end position="397"/>
    </location>
</feature>
<protein>
    <submittedName>
        <fullName evidence="2">Glycosyl transferase</fullName>
    </submittedName>
</protein>
<keyword evidence="2" id="KW-0808">Transferase</keyword>
<gene>
    <name evidence="2" type="ORF">CJD35_22270</name>
</gene>
<dbReference type="InterPro" id="IPR001173">
    <property type="entry name" value="Glyco_trans_2-like"/>
</dbReference>
<dbReference type="PANTHER" id="PTHR43179">
    <property type="entry name" value="RHAMNOSYLTRANSFERASE WBBL"/>
    <property type="match status" value="1"/>
</dbReference>
<dbReference type="Gene3D" id="3.90.550.10">
    <property type="entry name" value="Spore Coat Polysaccharide Biosynthesis Protein SpsA, Chain A"/>
    <property type="match status" value="1"/>
</dbReference>
<dbReference type="KEGG" id="shyd:CJD35_22270"/>
<reference evidence="2 3" key="1">
    <citation type="submission" date="2017-08" db="EMBL/GenBank/DDBJ databases">
        <title>Whole Genome Sequence of Sphingobium hydrophobicum C1: Insights into Adaption to the Electronic-waste Contaminated Sediment.</title>
        <authorList>
            <person name="Song D."/>
            <person name="Chen X."/>
            <person name="Xu M."/>
        </authorList>
    </citation>
    <scope>NUCLEOTIDE SEQUENCE [LARGE SCALE GENOMIC DNA]</scope>
    <source>
        <strain evidence="2 3">C1</strain>
        <plasmid evidence="2 3">p5</plasmid>
    </source>
</reference>
<dbReference type="CDD" id="cd04186">
    <property type="entry name" value="GT_2_like_c"/>
    <property type="match status" value="1"/>
</dbReference>